<evidence type="ECO:0000313" key="2">
    <source>
        <dbReference type="EMBL" id="KJA15470.1"/>
    </source>
</evidence>
<dbReference type="OrthoDB" id="3095139at2759"/>
<feature type="signal peptide" evidence="1">
    <location>
        <begin position="1"/>
        <end position="22"/>
    </location>
</feature>
<dbReference type="AlphaFoldDB" id="A0A0D2P4T0"/>
<keyword evidence="3" id="KW-1185">Reference proteome</keyword>
<accession>A0A0D2P4T0</accession>
<evidence type="ECO:0000313" key="3">
    <source>
        <dbReference type="Proteomes" id="UP000054270"/>
    </source>
</evidence>
<sequence length="175" mass="19185">MMYPIRIISLAVVLLGSIMVKAAPAVRAHHVEPGNVYVAKPAHYEPQHPGDTGPSGHRNHPVVALSHPDAHGMVPVVAISHNHPAHMGHTENAQHFDEHTHHAGGGSFDHGSRAATARPVHVHVDDLHHVSHDSNLPDFLHRQDTHNLKAAVYHATGEHFDNPPHRAPTPPWRQH</sequence>
<dbReference type="EMBL" id="KN817644">
    <property type="protein sequence ID" value="KJA15470.1"/>
    <property type="molecule type" value="Genomic_DNA"/>
</dbReference>
<dbReference type="STRING" id="945553.A0A0D2P4T0"/>
<proteinExistence type="predicted"/>
<keyword evidence="1" id="KW-0732">Signal</keyword>
<organism evidence="2 3">
    <name type="scientific">Hypholoma sublateritium (strain FD-334 SS-4)</name>
    <dbReference type="NCBI Taxonomy" id="945553"/>
    <lineage>
        <taxon>Eukaryota</taxon>
        <taxon>Fungi</taxon>
        <taxon>Dikarya</taxon>
        <taxon>Basidiomycota</taxon>
        <taxon>Agaricomycotina</taxon>
        <taxon>Agaricomycetes</taxon>
        <taxon>Agaricomycetidae</taxon>
        <taxon>Agaricales</taxon>
        <taxon>Agaricineae</taxon>
        <taxon>Strophariaceae</taxon>
        <taxon>Hypholoma</taxon>
    </lineage>
</organism>
<reference evidence="3" key="1">
    <citation type="submission" date="2014-04" db="EMBL/GenBank/DDBJ databases">
        <title>Evolutionary Origins and Diversification of the Mycorrhizal Mutualists.</title>
        <authorList>
            <consortium name="DOE Joint Genome Institute"/>
            <consortium name="Mycorrhizal Genomics Consortium"/>
            <person name="Kohler A."/>
            <person name="Kuo A."/>
            <person name="Nagy L.G."/>
            <person name="Floudas D."/>
            <person name="Copeland A."/>
            <person name="Barry K.W."/>
            <person name="Cichocki N."/>
            <person name="Veneault-Fourrey C."/>
            <person name="LaButti K."/>
            <person name="Lindquist E.A."/>
            <person name="Lipzen A."/>
            <person name="Lundell T."/>
            <person name="Morin E."/>
            <person name="Murat C."/>
            <person name="Riley R."/>
            <person name="Ohm R."/>
            <person name="Sun H."/>
            <person name="Tunlid A."/>
            <person name="Henrissat B."/>
            <person name="Grigoriev I.V."/>
            <person name="Hibbett D.S."/>
            <person name="Martin F."/>
        </authorList>
    </citation>
    <scope>NUCLEOTIDE SEQUENCE [LARGE SCALE GENOMIC DNA]</scope>
    <source>
        <strain evidence="3">FD-334 SS-4</strain>
    </source>
</reference>
<gene>
    <name evidence="2" type="ORF">HYPSUDRAFT_48404</name>
</gene>
<protein>
    <submittedName>
        <fullName evidence="2">Uncharacterized protein</fullName>
    </submittedName>
</protein>
<evidence type="ECO:0000256" key="1">
    <source>
        <dbReference type="SAM" id="SignalP"/>
    </source>
</evidence>
<dbReference type="Proteomes" id="UP000054270">
    <property type="component" value="Unassembled WGS sequence"/>
</dbReference>
<name>A0A0D2P4T0_HYPSF</name>
<feature type="chain" id="PRO_5002249107" evidence="1">
    <location>
        <begin position="23"/>
        <end position="175"/>
    </location>
</feature>